<dbReference type="AlphaFoldDB" id="A0AAW0NS96"/>
<name>A0AAW0NS96_9GOBI</name>
<gene>
    <name evidence="1" type="ORF">WMY93_016012</name>
</gene>
<reference evidence="2" key="1">
    <citation type="submission" date="2024-04" db="EMBL/GenBank/DDBJ databases">
        <title>Salinicola lusitanus LLJ914,a marine bacterium isolated from the Okinawa Trough.</title>
        <authorList>
            <person name="Li J."/>
        </authorList>
    </citation>
    <scope>NUCLEOTIDE SEQUENCE [LARGE SCALE GENOMIC DNA]</scope>
</reference>
<keyword evidence="2" id="KW-1185">Reference proteome</keyword>
<evidence type="ECO:0000313" key="2">
    <source>
        <dbReference type="Proteomes" id="UP001460270"/>
    </source>
</evidence>
<dbReference type="PANTHER" id="PTHR15976:SF14">
    <property type="entry name" value="CONSTITUTIVE COACTIVATOR OF PPAR-GAMMA-LIKE PROTEIN 1"/>
    <property type="match status" value="1"/>
</dbReference>
<evidence type="ECO:0000313" key="1">
    <source>
        <dbReference type="EMBL" id="KAK7907400.1"/>
    </source>
</evidence>
<sequence length="310" mass="34793">MRAFLACMRSDTPAMLNPANIPTPFLVLCCVLRFMLQWPGIRVLRRNELDAFLAQALSPKLYEFEQLQELKIDNLDPRGIQLAALFMSGVDMALFANDACGQPVPWEHCCPWMYFDGKLFQSKIILANQGETRLIDLCDGQVHLVAKVEKMRHSILEGLTFSCPPHPPPFIVPPLHMMPLYPPGSFYPHHPMFPTQRGRASPALSSQGGKLEIAGTVVGQWAGTKRGRGRGGFPVQVMRTKGVISTPLFRTFGRGGYFYARAFRNQAVHLRTKPFEMPTVTAGHKTKKDKNLQVKDTEQLNRAHKLSLVP</sequence>
<dbReference type="InterPro" id="IPR026784">
    <property type="entry name" value="Coact_PPARg"/>
</dbReference>
<proteinExistence type="predicted"/>
<protein>
    <submittedName>
        <fullName evidence="1">Uncharacterized protein</fullName>
    </submittedName>
</protein>
<dbReference type="EMBL" id="JBBPFD010000011">
    <property type="protein sequence ID" value="KAK7907400.1"/>
    <property type="molecule type" value="Genomic_DNA"/>
</dbReference>
<dbReference type="GO" id="GO:0005634">
    <property type="term" value="C:nucleus"/>
    <property type="evidence" value="ECO:0007669"/>
    <property type="project" value="TreeGrafter"/>
</dbReference>
<organism evidence="1 2">
    <name type="scientific">Mugilogobius chulae</name>
    <name type="common">yellowstripe goby</name>
    <dbReference type="NCBI Taxonomy" id="88201"/>
    <lineage>
        <taxon>Eukaryota</taxon>
        <taxon>Metazoa</taxon>
        <taxon>Chordata</taxon>
        <taxon>Craniata</taxon>
        <taxon>Vertebrata</taxon>
        <taxon>Euteleostomi</taxon>
        <taxon>Actinopterygii</taxon>
        <taxon>Neopterygii</taxon>
        <taxon>Teleostei</taxon>
        <taxon>Neoteleostei</taxon>
        <taxon>Acanthomorphata</taxon>
        <taxon>Gobiaria</taxon>
        <taxon>Gobiiformes</taxon>
        <taxon>Gobioidei</taxon>
        <taxon>Gobiidae</taxon>
        <taxon>Gobionellinae</taxon>
        <taxon>Mugilogobius</taxon>
    </lineage>
</organism>
<dbReference type="PANTHER" id="PTHR15976">
    <property type="entry name" value="CONSTITUTIVE COACTIVATOR OF PEROXISOME PROLIFERATOR-ACTIVATED RECEPTOR GAMMA"/>
    <property type="match status" value="1"/>
</dbReference>
<comment type="caution">
    <text evidence="1">The sequence shown here is derived from an EMBL/GenBank/DDBJ whole genome shotgun (WGS) entry which is preliminary data.</text>
</comment>
<accession>A0AAW0NS96</accession>
<dbReference type="Proteomes" id="UP001460270">
    <property type="component" value="Unassembled WGS sequence"/>
</dbReference>